<accession>N4UU77</accession>
<dbReference type="Proteomes" id="UP000016928">
    <property type="component" value="Unassembled WGS sequence"/>
</dbReference>
<gene>
    <name evidence="1" type="ORF">FOC1_g10000650</name>
</gene>
<dbReference type="STRING" id="1229664.N4UU77"/>
<evidence type="ECO:0000313" key="2">
    <source>
        <dbReference type="Proteomes" id="UP000016928"/>
    </source>
</evidence>
<dbReference type="AlphaFoldDB" id="N4UU77"/>
<dbReference type="VEuPathDB" id="FungiDB:FOC1_g10000650"/>
<dbReference type="HOGENOM" id="CLU_801778_0_0_1"/>
<protein>
    <submittedName>
        <fullName evidence="1">Uncharacterized protein</fullName>
    </submittedName>
</protein>
<organism evidence="1 2">
    <name type="scientific">Fusarium oxysporum f. sp. cubense (strain race 1)</name>
    <name type="common">Panama disease fungus</name>
    <dbReference type="NCBI Taxonomy" id="1229664"/>
    <lineage>
        <taxon>Eukaryota</taxon>
        <taxon>Fungi</taxon>
        <taxon>Dikarya</taxon>
        <taxon>Ascomycota</taxon>
        <taxon>Pezizomycotina</taxon>
        <taxon>Sordariomycetes</taxon>
        <taxon>Hypocreomycetidae</taxon>
        <taxon>Hypocreales</taxon>
        <taxon>Nectriaceae</taxon>
        <taxon>Fusarium</taxon>
        <taxon>Fusarium oxysporum species complex</taxon>
    </lineage>
</organism>
<dbReference type="InterPro" id="IPR002110">
    <property type="entry name" value="Ankyrin_rpt"/>
</dbReference>
<sequence>MWIKTFENIPIILENFSRLPHITDYTINKRGDRILHMAGETPLLCACHAGQSRTVLWLTTHGATALIGAWNGESPLHWLISFDDEEVERVYPGLTQPGADTTAKTSTILAYQADFPAAAVPDRLPRGYAIGWDSLVRVSDGLMCDLATHCDRPQIVPFLQSDIADPRICNERWPQANSALRVGASQLRSESLELMMHAMEQYNVEQGRAGSRDFLVAELLEQAVHGSSLFDMIFYHAPKHQQAMESTFNCLLPRASRIAYDAYGGFKQTLLYFAVSLARDELVDYLVKQGADVIKARTDHDEEVVESQDVGSFKRADIDRASGERRFQRQGQAERRWRLGNNAAIF</sequence>
<proteinExistence type="predicted"/>
<dbReference type="InterPro" id="IPR036770">
    <property type="entry name" value="Ankyrin_rpt-contain_sf"/>
</dbReference>
<dbReference type="OMA" id="PRICNER"/>
<dbReference type="EMBL" id="KB730076">
    <property type="protein sequence ID" value="ENH73650.1"/>
    <property type="molecule type" value="Genomic_DNA"/>
</dbReference>
<evidence type="ECO:0000313" key="1">
    <source>
        <dbReference type="EMBL" id="ENH73650.1"/>
    </source>
</evidence>
<reference evidence="2" key="2">
    <citation type="journal article" date="2014" name="PLoS ONE">
        <title>Genome and Transcriptome Analysis of the Fungal Pathogen Fusarium oxysporum f. sp. cubense Causing Banana Vascular Wilt Disease.</title>
        <authorList>
            <person name="Guo L."/>
            <person name="Han L."/>
            <person name="Yang L."/>
            <person name="Zeng H."/>
            <person name="Fan D."/>
            <person name="Zhu Y."/>
            <person name="Feng Y."/>
            <person name="Wang G."/>
            <person name="Peng C."/>
            <person name="Jiang X."/>
            <person name="Zhou D."/>
            <person name="Ni P."/>
            <person name="Liang C."/>
            <person name="Liu L."/>
            <person name="Wang J."/>
            <person name="Mao C."/>
            <person name="Fang X."/>
            <person name="Peng M."/>
            <person name="Huang J."/>
        </authorList>
    </citation>
    <scope>NUCLEOTIDE SEQUENCE [LARGE SCALE GENOMIC DNA]</scope>
    <source>
        <strain evidence="2">race 1</strain>
    </source>
</reference>
<reference evidence="2" key="1">
    <citation type="submission" date="2012-09" db="EMBL/GenBank/DDBJ databases">
        <title>Genome sequencing and comparative transcriptomics of race 1 and race 4 of banana pathogen: Fusarium oxysporum f. sp. cubense.</title>
        <authorList>
            <person name="Fang X."/>
            <person name="Huang J."/>
        </authorList>
    </citation>
    <scope>NUCLEOTIDE SEQUENCE [LARGE SCALE GENOMIC DNA]</scope>
    <source>
        <strain evidence="2">race 1</strain>
    </source>
</reference>
<dbReference type="SUPFAM" id="SSF48403">
    <property type="entry name" value="Ankyrin repeat"/>
    <property type="match status" value="1"/>
</dbReference>
<dbReference type="OrthoDB" id="4062651at2759"/>
<dbReference type="Gene3D" id="1.25.40.20">
    <property type="entry name" value="Ankyrin repeat-containing domain"/>
    <property type="match status" value="1"/>
</dbReference>
<name>N4UU77_FUSC1</name>
<dbReference type="SMART" id="SM00248">
    <property type="entry name" value="ANK"/>
    <property type="match status" value="2"/>
</dbReference>